<dbReference type="Pfam" id="PF18765">
    <property type="entry name" value="Polbeta"/>
    <property type="match status" value="1"/>
</dbReference>
<dbReference type="GO" id="GO:0110001">
    <property type="term" value="C:toxin-antitoxin complex"/>
    <property type="evidence" value="ECO:0007669"/>
    <property type="project" value="InterPro"/>
</dbReference>
<dbReference type="Gene3D" id="1.20.120.580">
    <property type="entry name" value="bsu32300-like"/>
    <property type="match status" value="1"/>
</dbReference>
<dbReference type="Pfam" id="PF01934">
    <property type="entry name" value="HepT-like"/>
    <property type="match status" value="1"/>
</dbReference>
<evidence type="ECO:0000259" key="5">
    <source>
        <dbReference type="Pfam" id="PF18765"/>
    </source>
</evidence>
<dbReference type="GO" id="GO:0004540">
    <property type="term" value="F:RNA nuclease activity"/>
    <property type="evidence" value="ECO:0007669"/>
    <property type="project" value="InterPro"/>
</dbReference>
<dbReference type="CDD" id="cd05403">
    <property type="entry name" value="NT_KNTase_like"/>
    <property type="match status" value="1"/>
</dbReference>
<feature type="domain" description="Polymerase beta nucleotidyltransferase" evidence="5">
    <location>
        <begin position="19"/>
        <end position="104"/>
    </location>
</feature>
<evidence type="ECO:0000256" key="2">
    <source>
        <dbReference type="ARBA" id="ARBA00022722"/>
    </source>
</evidence>
<dbReference type="NCBIfam" id="NF047752">
    <property type="entry name" value="MntA_antitoxin"/>
    <property type="match status" value="1"/>
</dbReference>
<dbReference type="SUPFAM" id="SSF81301">
    <property type="entry name" value="Nucleotidyltransferase"/>
    <property type="match status" value="1"/>
</dbReference>
<sequence>MPAVAERLPKELLKIPAPFYERHGIELAFLFGSAVEDPPATPRDLDVAVLFSDYHFQRYLKTFDELSALIKRRDVDLVALNLCSPALKMEALTKGILLYSRDEESFARFATDTFFDFEDYLYFKCEYNTCWRERAREGLLVAGRRLNRERIETCLSQMDQAVQRLKDLQARFSSYEEFTFDLDTRDLCVHHLRIALESVLDICRHFLAVKGVALSEYDTTSLIELAGEKGLLDHRFARRIKGMAGMRNAIVHVYWRLDYRAIYKTVTEELGDFEEFARQVTFYLEQQTH</sequence>
<keyword evidence="2" id="KW-0540">Nuclease</keyword>
<keyword evidence="3" id="KW-0378">Hydrolase</keyword>
<dbReference type="InterPro" id="IPR043519">
    <property type="entry name" value="NT_sf"/>
</dbReference>
<dbReference type="InterPro" id="IPR052379">
    <property type="entry name" value="Type_VII_TA_RNase"/>
</dbReference>
<dbReference type="Gene3D" id="3.30.460.10">
    <property type="entry name" value="Beta Polymerase, domain 2"/>
    <property type="match status" value="1"/>
</dbReference>
<evidence type="ECO:0000256" key="3">
    <source>
        <dbReference type="ARBA" id="ARBA00022801"/>
    </source>
</evidence>
<dbReference type="GO" id="GO:0016787">
    <property type="term" value="F:hydrolase activity"/>
    <property type="evidence" value="ECO:0007669"/>
    <property type="project" value="UniProtKB-KW"/>
</dbReference>
<comment type="similarity">
    <text evidence="4">Belongs to the HepT RNase toxin family.</text>
</comment>
<keyword evidence="7" id="KW-1185">Reference proteome</keyword>
<accession>A0A1M4VQK3</accession>
<dbReference type="OrthoDB" id="9796612at2"/>
<dbReference type="RefSeq" id="WP_073163263.1">
    <property type="nucleotide sequence ID" value="NZ_FQUW01000008.1"/>
</dbReference>
<organism evidence="6 7">
    <name type="scientific">Desulfofundulus australicus DSM 11792</name>
    <dbReference type="NCBI Taxonomy" id="1121425"/>
    <lineage>
        <taxon>Bacteria</taxon>
        <taxon>Bacillati</taxon>
        <taxon>Bacillota</taxon>
        <taxon>Clostridia</taxon>
        <taxon>Eubacteriales</taxon>
        <taxon>Peptococcaceae</taxon>
        <taxon>Desulfofundulus</taxon>
    </lineage>
</organism>
<dbReference type="InterPro" id="IPR041633">
    <property type="entry name" value="Polbeta"/>
</dbReference>
<dbReference type="EMBL" id="FQUW01000008">
    <property type="protein sequence ID" value="SHE71113.1"/>
    <property type="molecule type" value="Genomic_DNA"/>
</dbReference>
<name>A0A1M4VQK3_9FIRM</name>
<keyword evidence="1" id="KW-1277">Toxin-antitoxin system</keyword>
<evidence type="ECO:0000256" key="4">
    <source>
        <dbReference type="ARBA" id="ARBA00024207"/>
    </source>
</evidence>
<dbReference type="PANTHER" id="PTHR33397:SF3">
    <property type="entry name" value="MRNA NUCLEASE HEPT"/>
    <property type="match status" value="1"/>
</dbReference>
<evidence type="ECO:0000256" key="1">
    <source>
        <dbReference type="ARBA" id="ARBA00022649"/>
    </source>
</evidence>
<dbReference type="InterPro" id="IPR008201">
    <property type="entry name" value="HepT-like"/>
</dbReference>
<dbReference type="InterPro" id="IPR037038">
    <property type="entry name" value="HepT-like_sf"/>
</dbReference>
<protein>
    <submittedName>
        <fullName evidence="6">Uncharacterized conserved protein YutE, UPF0331/DUF86 family</fullName>
    </submittedName>
</protein>
<proteinExistence type="inferred from homology"/>
<evidence type="ECO:0000313" key="6">
    <source>
        <dbReference type="EMBL" id="SHE71113.1"/>
    </source>
</evidence>
<reference evidence="7" key="1">
    <citation type="submission" date="2016-11" db="EMBL/GenBank/DDBJ databases">
        <authorList>
            <person name="Varghese N."/>
            <person name="Submissions S."/>
        </authorList>
    </citation>
    <scope>NUCLEOTIDE SEQUENCE [LARGE SCALE GENOMIC DNA]</scope>
    <source>
        <strain evidence="7">DSM 11792</strain>
    </source>
</reference>
<dbReference type="PANTHER" id="PTHR33397">
    <property type="entry name" value="UPF0331 PROTEIN YUTE"/>
    <property type="match status" value="1"/>
</dbReference>
<gene>
    <name evidence="6" type="ORF">SAMN02745218_00712</name>
</gene>
<evidence type="ECO:0000313" key="7">
    <source>
        <dbReference type="Proteomes" id="UP000184196"/>
    </source>
</evidence>
<dbReference type="Proteomes" id="UP000184196">
    <property type="component" value="Unassembled WGS sequence"/>
</dbReference>
<dbReference type="NCBIfam" id="NF047751">
    <property type="entry name" value="HepT_toxin"/>
    <property type="match status" value="1"/>
</dbReference>
<dbReference type="AlphaFoldDB" id="A0A1M4VQK3"/>